<reference evidence="3" key="2">
    <citation type="submission" date="2023-06" db="EMBL/GenBank/DDBJ databases">
        <authorList>
            <consortium name="Lawrence Berkeley National Laboratory"/>
            <person name="Haridas S."/>
            <person name="Hensen N."/>
            <person name="Bonometti L."/>
            <person name="Westerberg I."/>
            <person name="Brannstrom I.O."/>
            <person name="Guillou S."/>
            <person name="Cros-Aarteil S."/>
            <person name="Calhoun S."/>
            <person name="Kuo A."/>
            <person name="Mondo S."/>
            <person name="Pangilinan J."/>
            <person name="Riley R."/>
            <person name="Labutti K."/>
            <person name="Andreopoulos B."/>
            <person name="Lipzen A."/>
            <person name="Chen C."/>
            <person name="Yanf M."/>
            <person name="Daum C."/>
            <person name="Ng V."/>
            <person name="Clum A."/>
            <person name="Steindorff A."/>
            <person name="Ohm R."/>
            <person name="Martin F."/>
            <person name="Silar P."/>
            <person name="Natvig D."/>
            <person name="Lalanne C."/>
            <person name="Gautier V."/>
            <person name="Ament-Velasquez S.L."/>
            <person name="Kruys A."/>
            <person name="Hutchinson M.I."/>
            <person name="Powell A.J."/>
            <person name="Barry K."/>
            <person name="Miller A.N."/>
            <person name="Grigoriev I.V."/>
            <person name="Debuchy R."/>
            <person name="Gladieux P."/>
            <person name="Thoren M.H."/>
            <person name="Johannesson H."/>
        </authorList>
    </citation>
    <scope>NUCLEOTIDE SEQUENCE</scope>
    <source>
        <strain evidence="3">SMH4131-1</strain>
    </source>
</reference>
<evidence type="ECO:0000313" key="3">
    <source>
        <dbReference type="EMBL" id="KAK3333978.1"/>
    </source>
</evidence>
<comment type="caution">
    <text evidence="3">The sequence shown here is derived from an EMBL/GenBank/DDBJ whole genome shotgun (WGS) entry which is preliminary data.</text>
</comment>
<dbReference type="Gene3D" id="3.40.30.10">
    <property type="entry name" value="Glutaredoxin"/>
    <property type="match status" value="1"/>
</dbReference>
<sequence>MAESPQPADSGSSSVAGTYPLPRVTIRFCTQCKWLLRAAYYAQELLSTFSTSLGEVALQPATGGVFIVEITHEDTTTTTTTATLAGAVTQQRVSTLWDRKTDGGFPETKELKRRVRDVIQPGRDLGHVDRDYSSGKGKADAASPATVPAPVHAGVAEKKDEPTGAVAAACVVKTGTHERCEDCEG</sequence>
<reference evidence="3" key="1">
    <citation type="journal article" date="2023" name="Mol. Phylogenet. Evol.">
        <title>Genome-scale phylogeny and comparative genomics of the fungal order Sordariales.</title>
        <authorList>
            <person name="Hensen N."/>
            <person name="Bonometti L."/>
            <person name="Westerberg I."/>
            <person name="Brannstrom I.O."/>
            <person name="Guillou S."/>
            <person name="Cros-Aarteil S."/>
            <person name="Calhoun S."/>
            <person name="Haridas S."/>
            <person name="Kuo A."/>
            <person name="Mondo S."/>
            <person name="Pangilinan J."/>
            <person name="Riley R."/>
            <person name="LaButti K."/>
            <person name="Andreopoulos B."/>
            <person name="Lipzen A."/>
            <person name="Chen C."/>
            <person name="Yan M."/>
            <person name="Daum C."/>
            <person name="Ng V."/>
            <person name="Clum A."/>
            <person name="Steindorff A."/>
            <person name="Ohm R.A."/>
            <person name="Martin F."/>
            <person name="Silar P."/>
            <person name="Natvig D.O."/>
            <person name="Lalanne C."/>
            <person name="Gautier V."/>
            <person name="Ament-Velasquez S.L."/>
            <person name="Kruys A."/>
            <person name="Hutchinson M.I."/>
            <person name="Powell A.J."/>
            <person name="Barry K."/>
            <person name="Miller A.N."/>
            <person name="Grigoriev I.V."/>
            <person name="Debuchy R."/>
            <person name="Gladieux P."/>
            <person name="Hiltunen Thoren M."/>
            <person name="Johannesson H."/>
        </authorList>
    </citation>
    <scope>NUCLEOTIDE SEQUENCE</scope>
    <source>
        <strain evidence="3">SMH4131-1</strain>
    </source>
</reference>
<dbReference type="EMBL" id="JAUEPO010000002">
    <property type="protein sequence ID" value="KAK3333978.1"/>
    <property type="molecule type" value="Genomic_DNA"/>
</dbReference>
<dbReference type="SUPFAM" id="SSF52833">
    <property type="entry name" value="Thioredoxin-like"/>
    <property type="match status" value="1"/>
</dbReference>
<protein>
    <submittedName>
        <fullName evidence="3">Seleno protein domain protein</fullName>
    </submittedName>
</protein>
<dbReference type="PANTHER" id="PTHR36417:SF2">
    <property type="entry name" value="SELENOPROTEIN DOMAIN PROTEIN (AFU_ORTHOLOGUE AFUA_1G05220)"/>
    <property type="match status" value="1"/>
</dbReference>
<dbReference type="InterPro" id="IPR011893">
    <property type="entry name" value="Selenoprotein_Rdx-typ"/>
</dbReference>
<feature type="region of interest" description="Disordered" evidence="2">
    <location>
        <begin position="124"/>
        <end position="148"/>
    </location>
</feature>
<dbReference type="Proteomes" id="UP001286456">
    <property type="component" value="Unassembled WGS sequence"/>
</dbReference>
<name>A0AAE0MJI8_9PEZI</name>
<dbReference type="PANTHER" id="PTHR36417">
    <property type="entry name" value="SELENOPROTEIN DOMAIN PROTEIN (AFU_ORTHOLOGUE AFUA_1G05220)"/>
    <property type="match status" value="1"/>
</dbReference>
<evidence type="ECO:0000313" key="4">
    <source>
        <dbReference type="Proteomes" id="UP001286456"/>
    </source>
</evidence>
<feature type="compositionally biased region" description="Basic and acidic residues" evidence="2">
    <location>
        <begin position="124"/>
        <end position="139"/>
    </location>
</feature>
<keyword evidence="4" id="KW-1185">Reference proteome</keyword>
<accession>A0AAE0MJI8</accession>
<keyword evidence="1" id="KW-0676">Redox-active center</keyword>
<evidence type="ECO:0000256" key="1">
    <source>
        <dbReference type="ARBA" id="ARBA00023284"/>
    </source>
</evidence>
<organism evidence="3 4">
    <name type="scientific">Cercophora scortea</name>
    <dbReference type="NCBI Taxonomy" id="314031"/>
    <lineage>
        <taxon>Eukaryota</taxon>
        <taxon>Fungi</taxon>
        <taxon>Dikarya</taxon>
        <taxon>Ascomycota</taxon>
        <taxon>Pezizomycotina</taxon>
        <taxon>Sordariomycetes</taxon>
        <taxon>Sordariomycetidae</taxon>
        <taxon>Sordariales</taxon>
        <taxon>Lasiosphaeriaceae</taxon>
        <taxon>Cercophora</taxon>
    </lineage>
</organism>
<proteinExistence type="predicted"/>
<dbReference type="InterPro" id="IPR036249">
    <property type="entry name" value="Thioredoxin-like_sf"/>
</dbReference>
<evidence type="ECO:0000256" key="2">
    <source>
        <dbReference type="SAM" id="MobiDB-lite"/>
    </source>
</evidence>
<dbReference type="Pfam" id="PF10262">
    <property type="entry name" value="Rdx"/>
    <property type="match status" value="1"/>
</dbReference>
<dbReference type="AlphaFoldDB" id="A0AAE0MJI8"/>
<gene>
    <name evidence="3" type="ORF">B0T19DRAFT_440677</name>
</gene>